<dbReference type="OrthoDB" id="327733at2"/>
<evidence type="ECO:0000259" key="1">
    <source>
        <dbReference type="Pfam" id="PF09423"/>
    </source>
</evidence>
<dbReference type="KEGG" id="nhl:Nhal_2102"/>
<name>D5C4L9_NITHN</name>
<organism evidence="2 3">
    <name type="scientific">Nitrosococcus halophilus (strain Nc4)</name>
    <dbReference type="NCBI Taxonomy" id="472759"/>
    <lineage>
        <taxon>Bacteria</taxon>
        <taxon>Pseudomonadati</taxon>
        <taxon>Pseudomonadota</taxon>
        <taxon>Gammaproteobacteria</taxon>
        <taxon>Chromatiales</taxon>
        <taxon>Chromatiaceae</taxon>
        <taxon>Nitrosococcus</taxon>
    </lineage>
</organism>
<dbReference type="RefSeq" id="WP_013033068.1">
    <property type="nucleotide sequence ID" value="NC_013960.1"/>
</dbReference>
<gene>
    <name evidence="2" type="ordered locus">Nhal_2102</name>
</gene>
<evidence type="ECO:0000313" key="2">
    <source>
        <dbReference type="EMBL" id="ADE15203.1"/>
    </source>
</evidence>
<dbReference type="Gene3D" id="3.60.21.70">
    <property type="entry name" value="PhoD-like phosphatase"/>
    <property type="match status" value="1"/>
</dbReference>
<dbReference type="STRING" id="472759.Nhal_2102"/>
<dbReference type="Pfam" id="PF09423">
    <property type="entry name" value="PhoD"/>
    <property type="match status" value="1"/>
</dbReference>
<feature type="domain" description="PhoD-like phosphatase metallophosphatase" evidence="1">
    <location>
        <begin position="149"/>
        <end position="425"/>
    </location>
</feature>
<dbReference type="eggNOG" id="COG3540">
    <property type="taxonomic scope" value="Bacteria"/>
</dbReference>
<proteinExistence type="predicted"/>
<dbReference type="InterPro" id="IPR029052">
    <property type="entry name" value="Metallo-depent_PP-like"/>
</dbReference>
<keyword evidence="3" id="KW-1185">Reference proteome</keyword>
<dbReference type="AlphaFoldDB" id="D5C4L9"/>
<dbReference type="HOGENOM" id="CLU_497691_0_0_6"/>
<sequence>MENLKSFQIEPLRNMVSVSAVKARSARLWIRSERPGILRLRWWKMGDQENAQEGYIEIEYENKNDNTRSVELPLTVDNLFLEPLTWYVYEVKNVADDQLIGVGSFETAPDHPDQTPHRFSIALMSCNQPFNEDGSVRLESIQMLRAAKRCMRRHDTKFVLMVGDQMYSDHPQNLSLFNPKYFSLIAPKGNKNILEYKSESIRKILQRRYRYFCNLADLKVIHTEYPCYPIWDDHDIVDNWGSDPNHQNPQWQEFFKGAKLSCFDYQASRVMASQKELPDSFDYSFTYGNIALFVLDLRSNRKAGRNGKLFSENQHIKIKQFLKTHRKKKVLFFVLSVPVIHLPRFLAKLAAKITYSGEDFSDRWSSGAHVQDRNRFLETIYQHQLKHPSQKIILLSGDIHIGCVHRIKWEKEGPNIYQVVSSPITHINSFFVQFFSKLLIRANRKISINNGLLSAKVNFLKGIKNYRKNPYGGLNLGLIEIKTPQSGVDPEVRFYIYGHQGEEPVCVYCSPYV</sequence>
<dbReference type="Proteomes" id="UP000001844">
    <property type="component" value="Chromosome"/>
</dbReference>
<protein>
    <submittedName>
        <fullName evidence="2">Phosphodiesterase/alkaline phosphatase D-like protein</fullName>
    </submittedName>
</protein>
<dbReference type="CDD" id="cd07389">
    <property type="entry name" value="MPP_PhoD"/>
    <property type="match status" value="1"/>
</dbReference>
<reference evidence="3" key="1">
    <citation type="submission" date="2010-04" db="EMBL/GenBank/DDBJ databases">
        <title>Complete genome sequence of Nitrosococcus halophilus Nc4, a salt-adapted, aerobic obligate ammonia-oxidizing sulfur purple bacterium.</title>
        <authorList>
            <consortium name="US DOE Joint Genome Institute"/>
            <person name="Campbell M.A."/>
            <person name="Malfatti S.A."/>
            <person name="Chain P.S.G."/>
            <person name="Heidelberg J.F."/>
            <person name="Ward B.B."/>
            <person name="Klotz M.G."/>
        </authorList>
    </citation>
    <scope>NUCLEOTIDE SEQUENCE [LARGE SCALE GENOMIC DNA]</scope>
    <source>
        <strain evidence="3">Nc4</strain>
    </source>
</reference>
<dbReference type="InterPro" id="IPR038607">
    <property type="entry name" value="PhoD-like_sf"/>
</dbReference>
<dbReference type="PANTHER" id="PTHR37031:SF2">
    <property type="entry name" value="PHOD-LIKE PHOSPHATASE METALLOPHOSPHATASE DOMAIN-CONTAINING PROTEIN"/>
    <property type="match status" value="1"/>
</dbReference>
<dbReference type="PANTHER" id="PTHR37031">
    <property type="entry name" value="METALLOPHOSPHATASE BINDING DOMAIN PROTEIN"/>
    <property type="match status" value="1"/>
</dbReference>
<dbReference type="InterPro" id="IPR018946">
    <property type="entry name" value="PhoD-like_MPP"/>
</dbReference>
<evidence type="ECO:0000313" key="3">
    <source>
        <dbReference type="Proteomes" id="UP000001844"/>
    </source>
</evidence>
<dbReference type="EMBL" id="CP001798">
    <property type="protein sequence ID" value="ADE15203.1"/>
    <property type="molecule type" value="Genomic_DNA"/>
</dbReference>
<dbReference type="SUPFAM" id="SSF56300">
    <property type="entry name" value="Metallo-dependent phosphatases"/>
    <property type="match status" value="1"/>
</dbReference>
<accession>D5C4L9</accession>